<protein>
    <submittedName>
        <fullName evidence="2">Uncharacterized protein</fullName>
    </submittedName>
</protein>
<evidence type="ECO:0000313" key="2">
    <source>
        <dbReference type="EMBL" id="OOF95840.1"/>
    </source>
</evidence>
<dbReference type="AlphaFoldDB" id="A0A1R3RMZ0"/>
<feature type="chain" id="PRO_5013385903" evidence="1">
    <location>
        <begin position="40"/>
        <end position="237"/>
    </location>
</feature>
<accession>A0A1R3RMZ0</accession>
<reference evidence="3" key="1">
    <citation type="journal article" date="2017" name="Genome Biol.">
        <title>Comparative genomics reveals high biological diversity and specific adaptations in the industrially and medically important fungal genus Aspergillus.</title>
        <authorList>
            <person name="de Vries R.P."/>
            <person name="Riley R."/>
            <person name="Wiebenga A."/>
            <person name="Aguilar-Osorio G."/>
            <person name="Amillis S."/>
            <person name="Uchima C.A."/>
            <person name="Anderluh G."/>
            <person name="Asadollahi M."/>
            <person name="Askin M."/>
            <person name="Barry K."/>
            <person name="Battaglia E."/>
            <person name="Bayram O."/>
            <person name="Benocci T."/>
            <person name="Braus-Stromeyer S.A."/>
            <person name="Caldana C."/>
            <person name="Canovas D."/>
            <person name="Cerqueira G.C."/>
            <person name="Chen F."/>
            <person name="Chen W."/>
            <person name="Choi C."/>
            <person name="Clum A."/>
            <person name="Dos Santos R.A."/>
            <person name="Damasio A.R."/>
            <person name="Diallinas G."/>
            <person name="Emri T."/>
            <person name="Fekete E."/>
            <person name="Flipphi M."/>
            <person name="Freyberg S."/>
            <person name="Gallo A."/>
            <person name="Gournas C."/>
            <person name="Habgood R."/>
            <person name="Hainaut M."/>
            <person name="Harispe M.L."/>
            <person name="Henrissat B."/>
            <person name="Hilden K.S."/>
            <person name="Hope R."/>
            <person name="Hossain A."/>
            <person name="Karabika E."/>
            <person name="Karaffa L."/>
            <person name="Karanyi Z."/>
            <person name="Krasevec N."/>
            <person name="Kuo A."/>
            <person name="Kusch H."/>
            <person name="LaButti K."/>
            <person name="Lagendijk E.L."/>
            <person name="Lapidus A."/>
            <person name="Levasseur A."/>
            <person name="Lindquist E."/>
            <person name="Lipzen A."/>
            <person name="Logrieco A.F."/>
            <person name="MacCabe A."/>
            <person name="Maekelae M.R."/>
            <person name="Malavazi I."/>
            <person name="Melin P."/>
            <person name="Meyer V."/>
            <person name="Mielnichuk N."/>
            <person name="Miskei M."/>
            <person name="Molnar A.P."/>
            <person name="Mule G."/>
            <person name="Ngan C.Y."/>
            <person name="Orejas M."/>
            <person name="Orosz E."/>
            <person name="Ouedraogo J.P."/>
            <person name="Overkamp K.M."/>
            <person name="Park H.-S."/>
            <person name="Perrone G."/>
            <person name="Piumi F."/>
            <person name="Punt P.J."/>
            <person name="Ram A.F."/>
            <person name="Ramon A."/>
            <person name="Rauscher S."/>
            <person name="Record E."/>
            <person name="Riano-Pachon D.M."/>
            <person name="Robert V."/>
            <person name="Roehrig J."/>
            <person name="Ruller R."/>
            <person name="Salamov A."/>
            <person name="Salih N.S."/>
            <person name="Samson R.A."/>
            <person name="Sandor E."/>
            <person name="Sanguinetti M."/>
            <person name="Schuetze T."/>
            <person name="Sepcic K."/>
            <person name="Shelest E."/>
            <person name="Sherlock G."/>
            <person name="Sophianopoulou V."/>
            <person name="Squina F.M."/>
            <person name="Sun H."/>
            <person name="Susca A."/>
            <person name="Todd R.B."/>
            <person name="Tsang A."/>
            <person name="Unkles S.E."/>
            <person name="van de Wiele N."/>
            <person name="van Rossen-Uffink D."/>
            <person name="Oliveira J.V."/>
            <person name="Vesth T.C."/>
            <person name="Visser J."/>
            <person name="Yu J.-H."/>
            <person name="Zhou M."/>
            <person name="Andersen M.R."/>
            <person name="Archer D.B."/>
            <person name="Baker S.E."/>
            <person name="Benoit I."/>
            <person name="Brakhage A.A."/>
            <person name="Braus G.H."/>
            <person name="Fischer R."/>
            <person name="Frisvad J.C."/>
            <person name="Goldman G.H."/>
            <person name="Houbraken J."/>
            <person name="Oakley B."/>
            <person name="Pocsi I."/>
            <person name="Scazzocchio C."/>
            <person name="Seiboth B."/>
            <person name="vanKuyk P.A."/>
            <person name="Wortman J."/>
            <person name="Dyer P.S."/>
            <person name="Grigoriev I.V."/>
        </authorList>
    </citation>
    <scope>NUCLEOTIDE SEQUENCE [LARGE SCALE GENOMIC DNA]</scope>
    <source>
        <strain evidence="3">ITEM 5010</strain>
    </source>
</reference>
<name>A0A1R3RMZ0_ASPC5</name>
<organism evidence="2 3">
    <name type="scientific">Aspergillus carbonarius (strain ITEM 5010)</name>
    <dbReference type="NCBI Taxonomy" id="602072"/>
    <lineage>
        <taxon>Eukaryota</taxon>
        <taxon>Fungi</taxon>
        <taxon>Dikarya</taxon>
        <taxon>Ascomycota</taxon>
        <taxon>Pezizomycotina</taxon>
        <taxon>Eurotiomycetes</taxon>
        <taxon>Eurotiomycetidae</taxon>
        <taxon>Eurotiales</taxon>
        <taxon>Aspergillaceae</taxon>
        <taxon>Aspergillus</taxon>
        <taxon>Aspergillus subgen. Circumdati</taxon>
    </lineage>
</organism>
<keyword evidence="3" id="KW-1185">Reference proteome</keyword>
<gene>
    <name evidence="2" type="ORF">ASPCADRAFT_130170</name>
</gene>
<sequence>MSYSTTPSAINLPRIKTISMFSLNAALVLVLQSLGYVQGQPYPCSGQPRACVAHIVDGAHPTPPLTSRLADCSSYQAVVVTPPPTTITTTVATETVTVTTTLGSPPGRRGNVAARQVTSTPTAIPTYLDDPCFNPGVYGSACACLGVPRTTTTAPTPTSTVSVTATTTTTTATVTPCVGASCITYVLVSCPEVIVSFPHNLLQPPTMSPPEGVIYTDHEFTSYLEHDDSIEGSEAVG</sequence>
<feature type="non-terminal residue" evidence="2">
    <location>
        <position position="1"/>
    </location>
</feature>
<keyword evidence="1" id="KW-0732">Signal</keyword>
<dbReference type="STRING" id="602072.A0A1R3RMZ0"/>
<evidence type="ECO:0000256" key="1">
    <source>
        <dbReference type="SAM" id="SignalP"/>
    </source>
</evidence>
<evidence type="ECO:0000313" key="3">
    <source>
        <dbReference type="Proteomes" id="UP000188318"/>
    </source>
</evidence>
<dbReference type="OrthoDB" id="5596743at2759"/>
<feature type="signal peptide" evidence="1">
    <location>
        <begin position="1"/>
        <end position="39"/>
    </location>
</feature>
<proteinExistence type="predicted"/>
<dbReference type="Proteomes" id="UP000188318">
    <property type="component" value="Unassembled WGS sequence"/>
</dbReference>
<dbReference type="VEuPathDB" id="FungiDB:ASPCADRAFT_130170"/>
<dbReference type="EMBL" id="KV907499">
    <property type="protein sequence ID" value="OOF95840.1"/>
    <property type="molecule type" value="Genomic_DNA"/>
</dbReference>